<evidence type="ECO:0000313" key="1">
    <source>
        <dbReference type="EMBL" id="GAA3285490.1"/>
    </source>
</evidence>
<dbReference type="Proteomes" id="UP001501736">
    <property type="component" value="Unassembled WGS sequence"/>
</dbReference>
<organism evidence="1 2">
    <name type="scientific">Nesterenkonia halobia</name>
    <dbReference type="NCBI Taxonomy" id="37922"/>
    <lineage>
        <taxon>Bacteria</taxon>
        <taxon>Bacillati</taxon>
        <taxon>Actinomycetota</taxon>
        <taxon>Actinomycetes</taxon>
        <taxon>Micrococcales</taxon>
        <taxon>Micrococcaceae</taxon>
        <taxon>Nesterenkonia</taxon>
    </lineage>
</organism>
<comment type="caution">
    <text evidence="1">The sequence shown here is derived from an EMBL/GenBank/DDBJ whole genome shotgun (WGS) entry which is preliminary data.</text>
</comment>
<accession>A0ABP6RF00</accession>
<protein>
    <submittedName>
        <fullName evidence="1">Uncharacterized protein</fullName>
    </submittedName>
</protein>
<dbReference type="EMBL" id="BAAAYG010000006">
    <property type="protein sequence ID" value="GAA3285490.1"/>
    <property type="molecule type" value="Genomic_DNA"/>
</dbReference>
<name>A0ABP6RF00_9MICC</name>
<reference evidence="2" key="1">
    <citation type="journal article" date="2019" name="Int. J. Syst. Evol. Microbiol.">
        <title>The Global Catalogue of Microorganisms (GCM) 10K type strain sequencing project: providing services to taxonomists for standard genome sequencing and annotation.</title>
        <authorList>
            <consortium name="The Broad Institute Genomics Platform"/>
            <consortium name="The Broad Institute Genome Sequencing Center for Infectious Disease"/>
            <person name="Wu L."/>
            <person name="Ma J."/>
        </authorList>
    </citation>
    <scope>NUCLEOTIDE SEQUENCE [LARGE SCALE GENOMIC DNA]</scope>
    <source>
        <strain evidence="2">JCM 11483</strain>
    </source>
</reference>
<evidence type="ECO:0000313" key="2">
    <source>
        <dbReference type="Proteomes" id="UP001501736"/>
    </source>
</evidence>
<dbReference type="RefSeq" id="WP_344720488.1">
    <property type="nucleotide sequence ID" value="NZ_BAAAYG010000006.1"/>
</dbReference>
<sequence length="163" mass="17989">MADKTISEFCTKMREIWPTAKYVGLSNEWDSSSQAGEPPAYPGPEFGMAFDNEESLDGTFEMFDRSHQLTAEYADAIGLSQVDTDGMGFYISLEMEQLVCDGYGYPIESVTNPAINMSPEAAVPDASHEELLSTWPRADFPRPVTPTFNRGAFYKGTGYLGNP</sequence>
<gene>
    <name evidence="1" type="ORF">GCM10020260_18140</name>
</gene>
<keyword evidence="2" id="KW-1185">Reference proteome</keyword>
<proteinExistence type="predicted"/>